<keyword evidence="1" id="KW-0472">Membrane</keyword>
<keyword evidence="1" id="KW-1133">Transmembrane helix</keyword>
<keyword evidence="3" id="KW-1185">Reference proteome</keyword>
<sequence length="277" mass="32055">MMLKENGLEKWLQLCRLVLHYIAGTPERAWLLFSFVFSMETTMVAIFHPNTIKLINATHQQFEFGIVVLLLSPVIWSIMAFLWSLKYEELSMTSKPRKYGFVAWLVSTSIGLLLSFLSKSSVLLGLSLMVPARLSVGIPSWIRNGYQLWYSGGGSEDRTQNHAIIGKMERIVLFVCMFLFTGSVPQMKMERIGKMVLSCWNRWPMPQMKCWNRWPIPQMKWLEMAPRVLLFPQTSLGDKAAFNRGSIVREFEQENIDRPKPLITNVYSRRPKAQGRN</sequence>
<organism evidence="2 3">
    <name type="scientific">Dorcoceras hygrometricum</name>
    <dbReference type="NCBI Taxonomy" id="472368"/>
    <lineage>
        <taxon>Eukaryota</taxon>
        <taxon>Viridiplantae</taxon>
        <taxon>Streptophyta</taxon>
        <taxon>Embryophyta</taxon>
        <taxon>Tracheophyta</taxon>
        <taxon>Spermatophyta</taxon>
        <taxon>Magnoliopsida</taxon>
        <taxon>eudicotyledons</taxon>
        <taxon>Gunneridae</taxon>
        <taxon>Pentapetalae</taxon>
        <taxon>asterids</taxon>
        <taxon>lamiids</taxon>
        <taxon>Lamiales</taxon>
        <taxon>Gesneriaceae</taxon>
        <taxon>Didymocarpoideae</taxon>
        <taxon>Trichosporeae</taxon>
        <taxon>Loxocarpinae</taxon>
        <taxon>Dorcoceras</taxon>
    </lineage>
</organism>
<evidence type="ECO:0000313" key="3">
    <source>
        <dbReference type="Proteomes" id="UP000250235"/>
    </source>
</evidence>
<proteinExistence type="predicted"/>
<feature type="transmembrane region" description="Helical" evidence="1">
    <location>
        <begin position="29"/>
        <end position="50"/>
    </location>
</feature>
<keyword evidence="1" id="KW-0812">Transmembrane</keyword>
<feature type="transmembrane region" description="Helical" evidence="1">
    <location>
        <begin position="99"/>
        <end position="117"/>
    </location>
</feature>
<dbReference type="OrthoDB" id="424753at2759"/>
<dbReference type="AlphaFoldDB" id="A0A2Z7D393"/>
<dbReference type="Proteomes" id="UP000250235">
    <property type="component" value="Unassembled WGS sequence"/>
</dbReference>
<gene>
    <name evidence="2" type="ORF">F511_12034</name>
</gene>
<evidence type="ECO:0000313" key="2">
    <source>
        <dbReference type="EMBL" id="KZV51339.1"/>
    </source>
</evidence>
<reference evidence="2 3" key="1">
    <citation type="journal article" date="2015" name="Proc. Natl. Acad. Sci. U.S.A.">
        <title>The resurrection genome of Boea hygrometrica: A blueprint for survival of dehydration.</title>
        <authorList>
            <person name="Xiao L."/>
            <person name="Yang G."/>
            <person name="Zhang L."/>
            <person name="Yang X."/>
            <person name="Zhao S."/>
            <person name="Ji Z."/>
            <person name="Zhou Q."/>
            <person name="Hu M."/>
            <person name="Wang Y."/>
            <person name="Chen M."/>
            <person name="Xu Y."/>
            <person name="Jin H."/>
            <person name="Xiao X."/>
            <person name="Hu G."/>
            <person name="Bao F."/>
            <person name="Hu Y."/>
            <person name="Wan P."/>
            <person name="Li L."/>
            <person name="Deng X."/>
            <person name="Kuang T."/>
            <person name="Xiang C."/>
            <person name="Zhu J.K."/>
            <person name="Oliver M.J."/>
            <person name="He Y."/>
        </authorList>
    </citation>
    <scope>NUCLEOTIDE SEQUENCE [LARGE SCALE GENOMIC DNA]</scope>
    <source>
        <strain evidence="3">cv. XS01</strain>
    </source>
</reference>
<name>A0A2Z7D393_9LAMI</name>
<evidence type="ECO:0000256" key="1">
    <source>
        <dbReference type="SAM" id="Phobius"/>
    </source>
</evidence>
<protein>
    <submittedName>
        <fullName evidence="2">Uncharacterized protein</fullName>
    </submittedName>
</protein>
<dbReference type="EMBL" id="KQ991737">
    <property type="protein sequence ID" value="KZV51339.1"/>
    <property type="molecule type" value="Genomic_DNA"/>
</dbReference>
<accession>A0A2Z7D393</accession>
<feature type="transmembrane region" description="Helical" evidence="1">
    <location>
        <begin position="62"/>
        <end position="84"/>
    </location>
</feature>